<evidence type="ECO:0000313" key="2">
    <source>
        <dbReference type="EMBL" id="KAG5961233.1"/>
    </source>
</evidence>
<reference evidence="2 3" key="1">
    <citation type="journal article" date="2020" name="bioRxiv">
        <title>Whole genome comparisons of ergot fungi reveals the divergence and evolution of species within the genus Claviceps are the result of varying mechanisms driving genome evolution and host range expansion.</title>
        <authorList>
            <person name="Wyka S.A."/>
            <person name="Mondo S.J."/>
            <person name="Liu M."/>
            <person name="Dettman J."/>
            <person name="Nalam V."/>
            <person name="Broders K.D."/>
        </authorList>
    </citation>
    <scope>NUCLEOTIDE SEQUENCE [LARGE SCALE GENOMIC DNA]</scope>
    <source>
        <strain evidence="2 3">LM583</strain>
    </source>
</reference>
<dbReference type="Gene3D" id="3.30.1330.30">
    <property type="match status" value="1"/>
</dbReference>
<proteinExistence type="predicted"/>
<protein>
    <recommendedName>
        <fullName evidence="1">eRF1 domain-containing protein</fullName>
    </recommendedName>
</protein>
<organism evidence="2 3">
    <name type="scientific">Claviceps arundinis</name>
    <dbReference type="NCBI Taxonomy" id="1623583"/>
    <lineage>
        <taxon>Eukaryota</taxon>
        <taxon>Fungi</taxon>
        <taxon>Dikarya</taxon>
        <taxon>Ascomycota</taxon>
        <taxon>Pezizomycotina</taxon>
        <taxon>Sordariomycetes</taxon>
        <taxon>Hypocreomycetidae</taxon>
        <taxon>Hypocreales</taxon>
        <taxon>Clavicipitaceae</taxon>
        <taxon>Claviceps</taxon>
    </lineage>
</organism>
<dbReference type="Proteomes" id="UP000742024">
    <property type="component" value="Unassembled WGS sequence"/>
</dbReference>
<sequence>MTKFLDLLKLDDVRAWYGSTAVERAIEDGAIGPGGGVLLINNSLFRSQDLETRKK</sequence>
<dbReference type="EMBL" id="SRPR01000084">
    <property type="protein sequence ID" value="KAG5961233.1"/>
    <property type="molecule type" value="Genomic_DNA"/>
</dbReference>
<dbReference type="InterPro" id="IPR029064">
    <property type="entry name" value="Ribosomal_eL30-like_sf"/>
</dbReference>
<accession>A0ABQ7PEI4</accession>
<feature type="domain" description="eRF1" evidence="1">
    <location>
        <begin position="1"/>
        <end position="54"/>
    </location>
</feature>
<keyword evidence="3" id="KW-1185">Reference proteome</keyword>
<evidence type="ECO:0000313" key="3">
    <source>
        <dbReference type="Proteomes" id="UP000742024"/>
    </source>
</evidence>
<dbReference type="Pfam" id="PF03465">
    <property type="entry name" value="eRF1_3"/>
    <property type="match status" value="1"/>
</dbReference>
<dbReference type="InterPro" id="IPR005142">
    <property type="entry name" value="eRF1_3"/>
</dbReference>
<comment type="caution">
    <text evidence="2">The sequence shown here is derived from an EMBL/GenBank/DDBJ whole genome shotgun (WGS) entry which is preliminary data.</text>
</comment>
<evidence type="ECO:0000259" key="1">
    <source>
        <dbReference type="Pfam" id="PF03465"/>
    </source>
</evidence>
<name>A0ABQ7PEI4_9HYPO</name>
<gene>
    <name evidence="2" type="ORF">E4U57_007785</name>
</gene>
<dbReference type="SUPFAM" id="SSF55315">
    <property type="entry name" value="L30e-like"/>
    <property type="match status" value="1"/>
</dbReference>